<sequence>MSYHLLLLPICINLSYLFLRLIQPR</sequence>
<keyword evidence="1" id="KW-0812">Transmembrane</keyword>
<keyword evidence="1" id="KW-1133">Transmembrane helix</keyword>
<evidence type="ECO:0000313" key="2">
    <source>
        <dbReference type="EMBL" id="MBX73934.1"/>
    </source>
</evidence>
<dbReference type="EMBL" id="GGEC01093450">
    <property type="protein sequence ID" value="MBX73934.1"/>
    <property type="molecule type" value="Transcribed_RNA"/>
</dbReference>
<accession>A0A2P2R483</accession>
<keyword evidence="1" id="KW-0472">Membrane</keyword>
<proteinExistence type="predicted"/>
<reference evidence="2" key="1">
    <citation type="submission" date="2018-02" db="EMBL/GenBank/DDBJ databases">
        <title>Rhizophora mucronata_Transcriptome.</title>
        <authorList>
            <person name="Meera S.P."/>
            <person name="Sreeshan A."/>
            <person name="Augustine A."/>
        </authorList>
    </citation>
    <scope>NUCLEOTIDE SEQUENCE</scope>
    <source>
        <tissue evidence="2">Leaf</tissue>
    </source>
</reference>
<name>A0A2P2R483_RHIMU</name>
<organism evidence="2">
    <name type="scientific">Rhizophora mucronata</name>
    <name type="common">Asiatic mangrove</name>
    <dbReference type="NCBI Taxonomy" id="61149"/>
    <lineage>
        <taxon>Eukaryota</taxon>
        <taxon>Viridiplantae</taxon>
        <taxon>Streptophyta</taxon>
        <taxon>Embryophyta</taxon>
        <taxon>Tracheophyta</taxon>
        <taxon>Spermatophyta</taxon>
        <taxon>Magnoliopsida</taxon>
        <taxon>eudicotyledons</taxon>
        <taxon>Gunneridae</taxon>
        <taxon>Pentapetalae</taxon>
        <taxon>rosids</taxon>
        <taxon>fabids</taxon>
        <taxon>Malpighiales</taxon>
        <taxon>Rhizophoraceae</taxon>
        <taxon>Rhizophora</taxon>
    </lineage>
</organism>
<feature type="transmembrane region" description="Helical" evidence="1">
    <location>
        <begin position="6"/>
        <end position="22"/>
    </location>
</feature>
<evidence type="ECO:0000256" key="1">
    <source>
        <dbReference type="SAM" id="Phobius"/>
    </source>
</evidence>
<dbReference type="AlphaFoldDB" id="A0A2P2R483"/>
<protein>
    <submittedName>
        <fullName evidence="2">Uncharacterized protein</fullName>
    </submittedName>
</protein>